<organism evidence="3 4">
    <name type="scientific">Streptomyces macrolidinus</name>
    <dbReference type="NCBI Taxonomy" id="2952607"/>
    <lineage>
        <taxon>Bacteria</taxon>
        <taxon>Bacillati</taxon>
        <taxon>Actinomycetota</taxon>
        <taxon>Actinomycetes</taxon>
        <taxon>Kitasatosporales</taxon>
        <taxon>Streptomycetaceae</taxon>
        <taxon>Streptomyces</taxon>
    </lineage>
</organism>
<dbReference type="Proteomes" id="UP001523219">
    <property type="component" value="Unassembled WGS sequence"/>
</dbReference>
<feature type="region of interest" description="Disordered" evidence="1">
    <location>
        <begin position="200"/>
        <end position="222"/>
    </location>
</feature>
<dbReference type="RefSeq" id="WP_252426761.1">
    <property type="nucleotide sequence ID" value="NZ_JAMWMR010000021.1"/>
</dbReference>
<feature type="compositionally biased region" description="Low complexity" evidence="1">
    <location>
        <begin position="200"/>
        <end position="209"/>
    </location>
</feature>
<proteinExistence type="predicted"/>
<dbReference type="Gene3D" id="3.40.710.10">
    <property type="entry name" value="DD-peptidase/beta-lactamase superfamily"/>
    <property type="match status" value="1"/>
</dbReference>
<evidence type="ECO:0000313" key="3">
    <source>
        <dbReference type="EMBL" id="MCN9243386.1"/>
    </source>
</evidence>
<evidence type="ECO:0000256" key="1">
    <source>
        <dbReference type="SAM" id="MobiDB-lite"/>
    </source>
</evidence>
<gene>
    <name evidence="3" type="ORF">NGF19_21805</name>
</gene>
<dbReference type="InterPro" id="IPR000871">
    <property type="entry name" value="Beta-lactam_class-A"/>
</dbReference>
<reference evidence="3 4" key="1">
    <citation type="submission" date="2022-05" db="EMBL/GenBank/DDBJ databases">
        <title>Streptomyces sp. nov. RY43-2 isolated from soil of a peat swamp forest.</title>
        <authorList>
            <person name="Kanchanasin P."/>
            <person name="Tanasupawat S."/>
            <person name="Phongsopitanun W."/>
        </authorList>
    </citation>
    <scope>NUCLEOTIDE SEQUENCE [LARGE SCALE GENOMIC DNA]</scope>
    <source>
        <strain evidence="3 4">RY43-2</strain>
    </source>
</reference>
<name>A0ABT0ZIL3_9ACTN</name>
<dbReference type="InterPro" id="IPR012338">
    <property type="entry name" value="Beta-lactam/transpept-like"/>
</dbReference>
<dbReference type="InterPro" id="IPR045155">
    <property type="entry name" value="Beta-lactam_cat"/>
</dbReference>
<evidence type="ECO:0000313" key="4">
    <source>
        <dbReference type="Proteomes" id="UP001523219"/>
    </source>
</evidence>
<protein>
    <submittedName>
        <fullName evidence="3">Class A beta-lactamase-related serine hydrolase</fullName>
    </submittedName>
</protein>
<dbReference type="GO" id="GO:0016787">
    <property type="term" value="F:hydrolase activity"/>
    <property type="evidence" value="ECO:0007669"/>
    <property type="project" value="UniProtKB-KW"/>
</dbReference>
<keyword evidence="3" id="KW-0378">Hydrolase</keyword>
<dbReference type="PANTHER" id="PTHR35333">
    <property type="entry name" value="BETA-LACTAMASE"/>
    <property type="match status" value="1"/>
</dbReference>
<comment type="caution">
    <text evidence="3">The sequence shown here is derived from an EMBL/GenBank/DDBJ whole genome shotgun (WGS) entry which is preliminary data.</text>
</comment>
<feature type="domain" description="Beta-lactamase class A catalytic" evidence="2">
    <location>
        <begin position="128"/>
        <end position="291"/>
    </location>
</feature>
<dbReference type="Pfam" id="PF13354">
    <property type="entry name" value="Beta-lactamase2"/>
    <property type="match status" value="1"/>
</dbReference>
<feature type="compositionally biased region" description="Basic and acidic residues" evidence="1">
    <location>
        <begin position="56"/>
        <end position="72"/>
    </location>
</feature>
<keyword evidence="4" id="KW-1185">Reference proteome</keyword>
<sequence length="319" mass="33536">MPYRLFSLSRPHSMGGHRGRRAVACAGVILASVTTFLSLDAITAEPARAATSSSHTDTHEGAAGPMEKKPEARVTAAVLSLDGAHPEPTVYGADTPYDTASIIKVDILAAVLLQAQDEGRSLTPQEEEYAKAMIEHSDNDSTSALWRQIGLAPGLEAANKRLGLTATKGGPGPLWGLTQTTASDQIRLLRVLFDTGPATHTKATDATDASVAKDAKDAEDSTTLNEASRAYIRTLMAHVADDQAWGVSAAGPGAEWALKNGWLQRSTTGLWDINSVGQVTVEGHRYLVAVLSDGNTSMKDGISVVEHAARTAVSSASAR</sequence>
<dbReference type="SUPFAM" id="SSF56601">
    <property type="entry name" value="beta-lactamase/transpeptidase-like"/>
    <property type="match status" value="1"/>
</dbReference>
<dbReference type="EMBL" id="JAMWMR010000021">
    <property type="protein sequence ID" value="MCN9243386.1"/>
    <property type="molecule type" value="Genomic_DNA"/>
</dbReference>
<feature type="region of interest" description="Disordered" evidence="1">
    <location>
        <begin position="47"/>
        <end position="72"/>
    </location>
</feature>
<dbReference type="PANTHER" id="PTHR35333:SF3">
    <property type="entry name" value="BETA-LACTAMASE-TYPE TRANSPEPTIDASE FOLD CONTAINING PROTEIN"/>
    <property type="match status" value="1"/>
</dbReference>
<accession>A0ABT0ZIL3</accession>
<evidence type="ECO:0000259" key="2">
    <source>
        <dbReference type="Pfam" id="PF13354"/>
    </source>
</evidence>